<protein>
    <submittedName>
        <fullName evidence="5">FadR/GntR family transcriptional regulator</fullName>
    </submittedName>
</protein>
<dbReference type="InterPro" id="IPR008920">
    <property type="entry name" value="TF_FadR/GntR_C"/>
</dbReference>
<dbReference type="Gene3D" id="1.20.120.530">
    <property type="entry name" value="GntR ligand-binding domain-like"/>
    <property type="match status" value="1"/>
</dbReference>
<dbReference type="InterPro" id="IPR036390">
    <property type="entry name" value="WH_DNA-bd_sf"/>
</dbReference>
<dbReference type="Pfam" id="PF07729">
    <property type="entry name" value="FCD"/>
    <property type="match status" value="1"/>
</dbReference>
<dbReference type="SUPFAM" id="SSF46785">
    <property type="entry name" value="Winged helix' DNA-binding domain"/>
    <property type="match status" value="1"/>
</dbReference>
<dbReference type="Gene3D" id="1.10.10.10">
    <property type="entry name" value="Winged helix-like DNA-binding domain superfamily/Winged helix DNA-binding domain"/>
    <property type="match status" value="1"/>
</dbReference>
<dbReference type="EMBL" id="JAUOTP010000006">
    <property type="protein sequence ID" value="MDO6415567.1"/>
    <property type="molecule type" value="Genomic_DNA"/>
</dbReference>
<reference evidence="5" key="1">
    <citation type="submission" date="2023-07" db="EMBL/GenBank/DDBJ databases">
        <authorList>
            <person name="Kim M."/>
        </authorList>
    </citation>
    <scope>NUCLEOTIDE SEQUENCE</scope>
    <source>
        <strain evidence="5">BIUV-7</strain>
    </source>
</reference>
<keyword evidence="6" id="KW-1185">Reference proteome</keyword>
<sequence length="241" mass="26516">MNVQTGGKKFHGLPSHERLHTAVAREIAVAIVTGGYRPGETLMGENSASEALGVSRAAYREAIRTLMAKGLVESRPKTGTRVCPRARWNLLDPDVLGWILENDPAPEFLGELFELRLAIEPRLAELAAEHRSDQDLARMHAALADMQQHEPDSEAAEEADRRFHEALISAAGNELMGQLTSSISASVGYVARAKRREAAHRDSTEDHRLLLEAIEQADPVAARASTRRIIQRGLADLHLDR</sequence>
<dbReference type="RefSeq" id="WP_303543669.1">
    <property type="nucleotide sequence ID" value="NZ_JAUOTP010000006.1"/>
</dbReference>
<dbReference type="CDD" id="cd07377">
    <property type="entry name" value="WHTH_GntR"/>
    <property type="match status" value="1"/>
</dbReference>
<dbReference type="InterPro" id="IPR036388">
    <property type="entry name" value="WH-like_DNA-bd_sf"/>
</dbReference>
<evidence type="ECO:0000259" key="4">
    <source>
        <dbReference type="PROSITE" id="PS50949"/>
    </source>
</evidence>
<evidence type="ECO:0000313" key="6">
    <source>
        <dbReference type="Proteomes" id="UP001169764"/>
    </source>
</evidence>
<dbReference type="PANTHER" id="PTHR43537">
    <property type="entry name" value="TRANSCRIPTIONAL REGULATOR, GNTR FAMILY"/>
    <property type="match status" value="1"/>
</dbReference>
<proteinExistence type="predicted"/>
<dbReference type="PRINTS" id="PR00035">
    <property type="entry name" value="HTHGNTR"/>
</dbReference>
<dbReference type="Pfam" id="PF00392">
    <property type="entry name" value="GntR"/>
    <property type="match status" value="1"/>
</dbReference>
<dbReference type="InterPro" id="IPR000524">
    <property type="entry name" value="Tscrpt_reg_HTH_GntR"/>
</dbReference>
<dbReference type="SMART" id="SM00345">
    <property type="entry name" value="HTH_GNTR"/>
    <property type="match status" value="1"/>
</dbReference>
<dbReference type="Proteomes" id="UP001169764">
    <property type="component" value="Unassembled WGS sequence"/>
</dbReference>
<keyword evidence="3" id="KW-0804">Transcription</keyword>
<dbReference type="InterPro" id="IPR011711">
    <property type="entry name" value="GntR_C"/>
</dbReference>
<name>A0ABT8YB54_9SPHN</name>
<comment type="caution">
    <text evidence="5">The sequence shown here is derived from an EMBL/GenBank/DDBJ whole genome shotgun (WGS) entry which is preliminary data.</text>
</comment>
<keyword evidence="2" id="KW-0238">DNA-binding</keyword>
<evidence type="ECO:0000313" key="5">
    <source>
        <dbReference type="EMBL" id="MDO6415567.1"/>
    </source>
</evidence>
<dbReference type="PROSITE" id="PS50949">
    <property type="entry name" value="HTH_GNTR"/>
    <property type="match status" value="1"/>
</dbReference>
<evidence type="ECO:0000256" key="1">
    <source>
        <dbReference type="ARBA" id="ARBA00023015"/>
    </source>
</evidence>
<feature type="domain" description="HTH gntR-type" evidence="4">
    <location>
        <begin position="17"/>
        <end position="85"/>
    </location>
</feature>
<accession>A0ABT8YB54</accession>
<dbReference type="SUPFAM" id="SSF48008">
    <property type="entry name" value="GntR ligand-binding domain-like"/>
    <property type="match status" value="1"/>
</dbReference>
<dbReference type="PANTHER" id="PTHR43537:SF44">
    <property type="entry name" value="GNTR FAMILY REGULATORY PROTEIN"/>
    <property type="match status" value="1"/>
</dbReference>
<evidence type="ECO:0000256" key="3">
    <source>
        <dbReference type="ARBA" id="ARBA00023163"/>
    </source>
</evidence>
<gene>
    <name evidence="5" type="ORF">Q4F19_14350</name>
</gene>
<keyword evidence="1" id="KW-0805">Transcription regulation</keyword>
<organism evidence="5 6">
    <name type="scientific">Sphingomonas natans</name>
    <dbReference type="NCBI Taxonomy" id="3063330"/>
    <lineage>
        <taxon>Bacteria</taxon>
        <taxon>Pseudomonadati</taxon>
        <taxon>Pseudomonadota</taxon>
        <taxon>Alphaproteobacteria</taxon>
        <taxon>Sphingomonadales</taxon>
        <taxon>Sphingomonadaceae</taxon>
        <taxon>Sphingomonas</taxon>
    </lineage>
</organism>
<evidence type="ECO:0000256" key="2">
    <source>
        <dbReference type="ARBA" id="ARBA00023125"/>
    </source>
</evidence>
<dbReference type="SMART" id="SM00895">
    <property type="entry name" value="FCD"/>
    <property type="match status" value="1"/>
</dbReference>